<dbReference type="GO" id="GO:0051287">
    <property type="term" value="F:NAD binding"/>
    <property type="evidence" value="ECO:0007669"/>
    <property type="project" value="InterPro"/>
</dbReference>
<dbReference type="SUPFAM" id="SSF51735">
    <property type="entry name" value="NAD(P)-binding Rossmann-fold domains"/>
    <property type="match status" value="1"/>
</dbReference>
<feature type="domain" description="D-isomer specific 2-hydroxyacid dehydrogenase NAD-binding" evidence="6">
    <location>
        <begin position="118"/>
        <end position="291"/>
    </location>
</feature>
<evidence type="ECO:0000259" key="6">
    <source>
        <dbReference type="Pfam" id="PF02826"/>
    </source>
</evidence>
<gene>
    <name evidence="7" type="ORF">GOOTI_113_00020</name>
</gene>
<dbReference type="InterPro" id="IPR006140">
    <property type="entry name" value="D-isomer_DH_NAD-bd"/>
</dbReference>
<comment type="caution">
    <text evidence="7">The sequence shown here is derived from an EMBL/GenBank/DDBJ whole genome shotgun (WGS) entry which is preliminary data.</text>
</comment>
<protein>
    <submittedName>
        <fullName evidence="7">Oxidoreductase</fullName>
    </submittedName>
</protein>
<dbReference type="PANTHER" id="PTHR43333:SF1">
    <property type="entry name" value="D-ISOMER SPECIFIC 2-HYDROXYACID DEHYDROGENASE NAD-BINDING DOMAIN-CONTAINING PROTEIN"/>
    <property type="match status" value="1"/>
</dbReference>
<keyword evidence="3" id="KW-0520">NAD</keyword>
<dbReference type="Pfam" id="PF02826">
    <property type="entry name" value="2-Hacid_dh_C"/>
    <property type="match status" value="1"/>
</dbReference>
<dbReference type="SUPFAM" id="SSF52283">
    <property type="entry name" value="Formate/glycerate dehydrogenase catalytic domain-like"/>
    <property type="match status" value="1"/>
</dbReference>
<evidence type="ECO:0000256" key="3">
    <source>
        <dbReference type="ARBA" id="ARBA00023027"/>
    </source>
</evidence>
<dbReference type="PANTHER" id="PTHR43333">
    <property type="entry name" value="2-HACID_DH_C DOMAIN-CONTAINING PROTEIN"/>
    <property type="match status" value="1"/>
</dbReference>
<dbReference type="InterPro" id="IPR006139">
    <property type="entry name" value="D-isomer_2_OHA_DH_cat_dom"/>
</dbReference>
<dbReference type="AlphaFoldDB" id="H5TM32"/>
<evidence type="ECO:0000313" key="8">
    <source>
        <dbReference type="Proteomes" id="UP000005038"/>
    </source>
</evidence>
<evidence type="ECO:0000259" key="5">
    <source>
        <dbReference type="Pfam" id="PF00389"/>
    </source>
</evidence>
<evidence type="ECO:0000313" key="7">
    <source>
        <dbReference type="EMBL" id="GAB34540.1"/>
    </source>
</evidence>
<evidence type="ECO:0000256" key="1">
    <source>
        <dbReference type="ARBA" id="ARBA00005854"/>
    </source>
</evidence>
<dbReference type="EMBL" id="BAFB01000113">
    <property type="protein sequence ID" value="GAB34540.1"/>
    <property type="molecule type" value="Genomic_DNA"/>
</dbReference>
<dbReference type="CDD" id="cd05300">
    <property type="entry name" value="2-Hacid_dh_1"/>
    <property type="match status" value="1"/>
</dbReference>
<dbReference type="Gene3D" id="3.40.50.720">
    <property type="entry name" value="NAD(P)-binding Rossmann-like Domain"/>
    <property type="match status" value="2"/>
</dbReference>
<evidence type="ECO:0000256" key="4">
    <source>
        <dbReference type="RuleBase" id="RU003719"/>
    </source>
</evidence>
<keyword evidence="8" id="KW-1185">Reference proteome</keyword>
<keyword evidence="2 4" id="KW-0560">Oxidoreductase</keyword>
<dbReference type="STRING" id="1108044.GOOTI_113_00020"/>
<sequence>MSEPVSPARVRPTLVLLGADDAPNPYNLTELEALADVRECTVETLPQALPGADVLVVWDFFSRALRDNWGTATESLRWVHVCAAGVDSLLFGELADSDIVVTNAHGVFDQPIAEFVLASILARDKQLHTSARLQAAHEWVWRETTRTAGSSVLVIGTGGIGRAIARLLRAVGMRVTGAGRRVRDDDPDFGEVRATDDLVEYVGEFDNVVVVAPLTPETDGMIDASVLKAMRSDAHLVNVGRGRLVDEQALADVLLDGGIGAASLDVFVTEPLPADSPLWSCDNVAISAHMSGDVVGWRDELADQVLDNLRRYVEAGPASHGAELSAALRNVVDKHRGYVASGR</sequence>
<dbReference type="InterPro" id="IPR036291">
    <property type="entry name" value="NAD(P)-bd_dom_sf"/>
</dbReference>
<dbReference type="Pfam" id="PF00389">
    <property type="entry name" value="2-Hacid_dh"/>
    <property type="match status" value="1"/>
</dbReference>
<dbReference type="Proteomes" id="UP000005038">
    <property type="component" value="Unassembled WGS sequence"/>
</dbReference>
<feature type="domain" description="D-isomer specific 2-hydroxyacid dehydrogenase catalytic" evidence="5">
    <location>
        <begin position="39"/>
        <end position="316"/>
    </location>
</feature>
<dbReference type="RefSeq" id="WP_007238776.1">
    <property type="nucleotide sequence ID" value="NZ_BAFB01000113.1"/>
</dbReference>
<name>H5TM32_GORO1</name>
<reference evidence="7" key="1">
    <citation type="submission" date="2012-02" db="EMBL/GenBank/DDBJ databases">
        <title>Whole genome shotgun sequence of Gordonia otitidis NBRC 100426.</title>
        <authorList>
            <person name="Yoshida I."/>
            <person name="Hosoyama A."/>
            <person name="Tsuchikane K."/>
            <person name="Katsumata H."/>
            <person name="Yamazaki S."/>
            <person name="Fujita N."/>
        </authorList>
    </citation>
    <scope>NUCLEOTIDE SEQUENCE [LARGE SCALE GENOMIC DNA]</scope>
    <source>
        <strain evidence="7">NBRC 100426</strain>
    </source>
</reference>
<evidence type="ECO:0000256" key="2">
    <source>
        <dbReference type="ARBA" id="ARBA00023002"/>
    </source>
</evidence>
<proteinExistence type="inferred from homology"/>
<organism evidence="7 8">
    <name type="scientific">Gordonia otitidis (strain DSM 44809 / CCUG 52243 / JCM 12355 / NBRC 100426 / IFM 10032)</name>
    <dbReference type="NCBI Taxonomy" id="1108044"/>
    <lineage>
        <taxon>Bacteria</taxon>
        <taxon>Bacillati</taxon>
        <taxon>Actinomycetota</taxon>
        <taxon>Actinomycetes</taxon>
        <taxon>Mycobacteriales</taxon>
        <taxon>Gordoniaceae</taxon>
        <taxon>Gordonia</taxon>
    </lineage>
</organism>
<accession>H5TM32</accession>
<dbReference type="GO" id="GO:0016616">
    <property type="term" value="F:oxidoreductase activity, acting on the CH-OH group of donors, NAD or NADP as acceptor"/>
    <property type="evidence" value="ECO:0007669"/>
    <property type="project" value="InterPro"/>
</dbReference>
<comment type="similarity">
    <text evidence="1 4">Belongs to the D-isomer specific 2-hydroxyacid dehydrogenase family.</text>
</comment>
<dbReference type="OrthoDB" id="4324715at2"/>